<accession>A0A5C6BUY9</accession>
<protein>
    <submittedName>
        <fullName evidence="1">FG-GAP repeat protein</fullName>
    </submittedName>
</protein>
<organism evidence="1 2">
    <name type="scientific">Allorhodopirellula heiligendammensis</name>
    <dbReference type="NCBI Taxonomy" id="2714739"/>
    <lineage>
        <taxon>Bacteria</taxon>
        <taxon>Pseudomonadati</taxon>
        <taxon>Planctomycetota</taxon>
        <taxon>Planctomycetia</taxon>
        <taxon>Pirellulales</taxon>
        <taxon>Pirellulaceae</taxon>
        <taxon>Allorhodopirellula</taxon>
    </lineage>
</organism>
<gene>
    <name evidence="1" type="ORF">Poly21_30570</name>
</gene>
<sequence>MSNPSPEPSRPARTGRDARVSLTSLARFESRPAPVREALRIFTGLTAVNRTACGLQGVRWAARVNMMGVLNAKAADFDGDGDMDIVACALLAGSTASEFAASGVTSLMLLLQTEPGQFEPSKIESGHYDHISLEVGDFDGDGTVDIAVGNFLRQGSAETPDLTIWWNHPQQVASGE</sequence>
<keyword evidence="2" id="KW-1185">Reference proteome</keyword>
<proteinExistence type="predicted"/>
<dbReference type="Proteomes" id="UP000319908">
    <property type="component" value="Unassembled WGS sequence"/>
</dbReference>
<reference evidence="1 2" key="1">
    <citation type="journal article" date="2020" name="Antonie Van Leeuwenhoek">
        <title>Rhodopirellula heiligendammensis sp. nov., Rhodopirellula pilleata sp. nov., and Rhodopirellula solitaria sp. nov. isolated from natural or artificial marine surfaces in Northern Germany and California, USA, and emended description of the genus Rhodopirellula.</title>
        <authorList>
            <person name="Kallscheuer N."/>
            <person name="Wiegand S."/>
            <person name="Jogler M."/>
            <person name="Boedeker C."/>
            <person name="Peeters S.H."/>
            <person name="Rast P."/>
            <person name="Heuer A."/>
            <person name="Jetten M.S.M."/>
            <person name="Rohde M."/>
            <person name="Jogler C."/>
        </authorList>
    </citation>
    <scope>NUCLEOTIDE SEQUENCE [LARGE SCALE GENOMIC DNA]</scope>
    <source>
        <strain evidence="1 2">Poly21</strain>
    </source>
</reference>
<name>A0A5C6BUY9_9BACT</name>
<dbReference type="PANTHER" id="PTHR46580">
    <property type="entry name" value="SENSOR KINASE-RELATED"/>
    <property type="match status" value="1"/>
</dbReference>
<comment type="caution">
    <text evidence="1">The sequence shown here is derived from an EMBL/GenBank/DDBJ whole genome shotgun (WGS) entry which is preliminary data.</text>
</comment>
<dbReference type="OrthoDB" id="228608at2"/>
<dbReference type="InterPro" id="IPR028994">
    <property type="entry name" value="Integrin_alpha_N"/>
</dbReference>
<dbReference type="EMBL" id="SJPU01000002">
    <property type="protein sequence ID" value="TWU15855.1"/>
    <property type="molecule type" value="Genomic_DNA"/>
</dbReference>
<evidence type="ECO:0000313" key="1">
    <source>
        <dbReference type="EMBL" id="TWU15855.1"/>
    </source>
</evidence>
<dbReference type="Gene3D" id="2.130.10.130">
    <property type="entry name" value="Integrin alpha, N-terminal"/>
    <property type="match status" value="1"/>
</dbReference>
<dbReference type="SUPFAM" id="SSF69318">
    <property type="entry name" value="Integrin alpha N-terminal domain"/>
    <property type="match status" value="1"/>
</dbReference>
<evidence type="ECO:0000313" key="2">
    <source>
        <dbReference type="Proteomes" id="UP000319908"/>
    </source>
</evidence>
<dbReference type="AlphaFoldDB" id="A0A5C6BUY9"/>